<dbReference type="RefSeq" id="WP_067632755.1">
    <property type="nucleotide sequence ID" value="NZ_CP013213.1"/>
</dbReference>
<dbReference type="EMBL" id="CP013213">
    <property type="protein sequence ID" value="AMC93718.1"/>
    <property type="molecule type" value="Genomic_DNA"/>
</dbReference>
<dbReference type="KEGG" id="erl:AOC36_06895"/>
<keyword evidence="2" id="KW-1185">Reference proteome</keyword>
<proteinExistence type="predicted"/>
<gene>
    <name evidence="1" type="ORF">AOC36_06895</name>
</gene>
<organism evidence="1 2">
    <name type="scientific">Erysipelothrix larvae</name>
    <dbReference type="NCBI Taxonomy" id="1514105"/>
    <lineage>
        <taxon>Bacteria</taxon>
        <taxon>Bacillati</taxon>
        <taxon>Bacillota</taxon>
        <taxon>Erysipelotrichia</taxon>
        <taxon>Erysipelotrichales</taxon>
        <taxon>Erysipelotrichaceae</taxon>
        <taxon>Erysipelothrix</taxon>
    </lineage>
</organism>
<protein>
    <submittedName>
        <fullName evidence="1">Uncharacterized protein</fullName>
    </submittedName>
</protein>
<sequence>MVGKQYILSLKNECVSENIEFINHREDRVSSRFAPGPYQLQFDHDFVINIPESMYYDKSKSDDGSITLASTIDDTDKSADIIHFLSPIEYEAKDRDQIEDELYDRLELESKRGTDEVIKVRQLYGEIKVSFVILDDHSVPFAFHVSNKLYQGTIVLNSIKYKDILEVMERWISSASIVKEENNAINSFTAIIKSMKRDNDFCNLDDHLKIPLLNGFDSYNNIALEDNQSSKTTYPFVMIQSDFTGTLSSITQLSKLVCVVFNPEYVSDYIRRTPSYKPLPYKNEKLIRDFIISLRQSYYALDVIVVENNELKFHIMSDLKRKRGINIVIESNDFAYVVFVNLEGVVERNEMISFIKEWLMRIEVVKTHYS</sequence>
<accession>A0A109UH84</accession>
<dbReference type="AlphaFoldDB" id="A0A109UH84"/>
<evidence type="ECO:0000313" key="2">
    <source>
        <dbReference type="Proteomes" id="UP000063781"/>
    </source>
</evidence>
<evidence type="ECO:0000313" key="1">
    <source>
        <dbReference type="EMBL" id="AMC93718.1"/>
    </source>
</evidence>
<dbReference type="STRING" id="1514105.AOC36_06895"/>
<reference evidence="1 2" key="1">
    <citation type="submission" date="2015-10" db="EMBL/GenBank/DDBJ databases">
        <title>Erysipelothrix larvae sp. LV19 isolated from the larval gut of the rhinoceros beetle, Trypoxylus dichotomus.</title>
        <authorList>
            <person name="Lim S."/>
            <person name="Kim B.-C."/>
        </authorList>
    </citation>
    <scope>NUCLEOTIDE SEQUENCE [LARGE SCALE GENOMIC DNA]</scope>
    <source>
        <strain evidence="1 2">LV19</strain>
    </source>
</reference>
<name>A0A109UH84_9FIRM</name>
<dbReference type="Proteomes" id="UP000063781">
    <property type="component" value="Chromosome"/>
</dbReference>